<dbReference type="Gene3D" id="3.30.40.10">
    <property type="entry name" value="Zinc/RING finger domain, C3HC4 (zinc finger)"/>
    <property type="match status" value="1"/>
</dbReference>
<reference evidence="6 7" key="1">
    <citation type="submission" date="2024-01" db="EMBL/GenBank/DDBJ databases">
        <title>A telomere-to-telomere, gap-free genome of sweet tea (Lithocarpus litseifolius).</title>
        <authorList>
            <person name="Zhou J."/>
        </authorList>
    </citation>
    <scope>NUCLEOTIDE SEQUENCE [LARGE SCALE GENOMIC DNA]</scope>
    <source>
        <strain evidence="6">Zhou-2022a</strain>
        <tissue evidence="6">Leaf</tissue>
    </source>
</reference>
<evidence type="ECO:0000256" key="4">
    <source>
        <dbReference type="SAM" id="MobiDB-lite"/>
    </source>
</evidence>
<evidence type="ECO:0000259" key="5">
    <source>
        <dbReference type="Pfam" id="PF00628"/>
    </source>
</evidence>
<protein>
    <recommendedName>
        <fullName evidence="5">PHD-type domain-containing protein</fullName>
    </recommendedName>
</protein>
<dbReference type="InterPro" id="IPR013083">
    <property type="entry name" value="Znf_RING/FYVE/PHD"/>
</dbReference>
<proteinExistence type="predicted"/>
<dbReference type="InterPro" id="IPR019787">
    <property type="entry name" value="Znf_PHD-finger"/>
</dbReference>
<dbReference type="PANTHER" id="PTHR47162:SF8">
    <property type="entry name" value="METHYL-CPG-BINDING DOMAIN-CONTAINING PROTEIN 9"/>
    <property type="match status" value="1"/>
</dbReference>
<keyword evidence="3" id="KW-0862">Zinc</keyword>
<evidence type="ECO:0000256" key="1">
    <source>
        <dbReference type="ARBA" id="ARBA00022723"/>
    </source>
</evidence>
<feature type="region of interest" description="Disordered" evidence="4">
    <location>
        <begin position="20"/>
        <end position="44"/>
    </location>
</feature>
<dbReference type="Pfam" id="PF00628">
    <property type="entry name" value="PHD"/>
    <property type="match status" value="1"/>
</dbReference>
<dbReference type="AlphaFoldDB" id="A0AAW2E662"/>
<evidence type="ECO:0000256" key="2">
    <source>
        <dbReference type="ARBA" id="ARBA00022771"/>
    </source>
</evidence>
<keyword evidence="2" id="KW-0863">Zinc-finger</keyword>
<dbReference type="InterPro" id="IPR011011">
    <property type="entry name" value="Znf_FYVE_PHD"/>
</dbReference>
<comment type="caution">
    <text evidence="6">The sequence shown here is derived from an EMBL/GenBank/DDBJ whole genome shotgun (WGS) entry which is preliminary data.</text>
</comment>
<dbReference type="Proteomes" id="UP001459277">
    <property type="component" value="Unassembled WGS sequence"/>
</dbReference>
<dbReference type="EMBL" id="JAZDWU010000001">
    <property type="protein sequence ID" value="KAL0016636.1"/>
    <property type="molecule type" value="Genomic_DNA"/>
</dbReference>
<feature type="domain" description="PHD-type" evidence="5">
    <location>
        <begin position="56"/>
        <end position="102"/>
    </location>
</feature>
<name>A0AAW2E662_9ROSI</name>
<dbReference type="GO" id="GO:0008270">
    <property type="term" value="F:zinc ion binding"/>
    <property type="evidence" value="ECO:0007669"/>
    <property type="project" value="UniProtKB-KW"/>
</dbReference>
<evidence type="ECO:0000313" key="7">
    <source>
        <dbReference type="Proteomes" id="UP001459277"/>
    </source>
</evidence>
<accession>A0AAW2E662</accession>
<sequence length="109" mass="11475">MELGAETRMMELTDSIIRNFHDNPPPPLGGPAELPGAENDASVGNINHARRSSGACGACSGPEVKGQVVVCNGCERGFHISYAGARAGCQVLSHDEWICTECECSDVKS</sequence>
<evidence type="ECO:0000313" key="6">
    <source>
        <dbReference type="EMBL" id="KAL0016636.1"/>
    </source>
</evidence>
<dbReference type="PANTHER" id="PTHR47162">
    <property type="entry name" value="OS02G0192300 PROTEIN"/>
    <property type="match status" value="1"/>
</dbReference>
<evidence type="ECO:0000256" key="3">
    <source>
        <dbReference type="ARBA" id="ARBA00022833"/>
    </source>
</evidence>
<organism evidence="6 7">
    <name type="scientific">Lithocarpus litseifolius</name>
    <dbReference type="NCBI Taxonomy" id="425828"/>
    <lineage>
        <taxon>Eukaryota</taxon>
        <taxon>Viridiplantae</taxon>
        <taxon>Streptophyta</taxon>
        <taxon>Embryophyta</taxon>
        <taxon>Tracheophyta</taxon>
        <taxon>Spermatophyta</taxon>
        <taxon>Magnoliopsida</taxon>
        <taxon>eudicotyledons</taxon>
        <taxon>Gunneridae</taxon>
        <taxon>Pentapetalae</taxon>
        <taxon>rosids</taxon>
        <taxon>fabids</taxon>
        <taxon>Fagales</taxon>
        <taxon>Fagaceae</taxon>
        <taxon>Lithocarpus</taxon>
    </lineage>
</organism>
<keyword evidence="7" id="KW-1185">Reference proteome</keyword>
<gene>
    <name evidence="6" type="ORF">SO802_003705</name>
</gene>
<dbReference type="SUPFAM" id="SSF57903">
    <property type="entry name" value="FYVE/PHD zinc finger"/>
    <property type="match status" value="1"/>
</dbReference>
<keyword evidence="1" id="KW-0479">Metal-binding</keyword>